<evidence type="ECO:0000256" key="2">
    <source>
        <dbReference type="ARBA" id="ARBA00006257"/>
    </source>
</evidence>
<dbReference type="PANTHER" id="PTHR30587:SF2">
    <property type="entry name" value="SURFACE PRESENTATION OF ANTIGENS PROTEIN SPAP"/>
    <property type="match status" value="1"/>
</dbReference>
<dbReference type="PRINTS" id="PR01302">
    <property type="entry name" value="TYPE3IMPPROT"/>
</dbReference>
<dbReference type="GO" id="GO:0005886">
    <property type="term" value="C:plasma membrane"/>
    <property type="evidence" value="ECO:0007669"/>
    <property type="project" value="UniProtKB-SubCell"/>
</dbReference>
<comment type="subcellular location">
    <subcellularLocation>
        <location evidence="1">Cell membrane</location>
        <topology evidence="1">Multi-pass membrane protein</topology>
    </subcellularLocation>
</comment>
<protein>
    <submittedName>
        <fullName evidence="8">Type III secretion system export apparatus subunit SctR</fullName>
    </submittedName>
</protein>
<keyword evidence="3 7" id="KW-1003">Cell membrane</keyword>
<evidence type="ECO:0000256" key="3">
    <source>
        <dbReference type="ARBA" id="ARBA00022475"/>
    </source>
</evidence>
<dbReference type="AlphaFoldDB" id="A0A853I9F2"/>
<evidence type="ECO:0000256" key="4">
    <source>
        <dbReference type="ARBA" id="ARBA00022692"/>
    </source>
</evidence>
<comment type="caution">
    <text evidence="8">The sequence shown here is derived from an EMBL/GenBank/DDBJ whole genome shotgun (WGS) entry which is preliminary data.</text>
</comment>
<dbReference type="PANTHER" id="PTHR30587">
    <property type="entry name" value="FLAGELLAR BIOSYNTHETIC PROTEIN FLIP"/>
    <property type="match status" value="1"/>
</dbReference>
<feature type="transmembrane region" description="Helical" evidence="7">
    <location>
        <begin position="160"/>
        <end position="178"/>
    </location>
</feature>
<feature type="transmembrane region" description="Helical" evidence="7">
    <location>
        <begin position="54"/>
        <end position="72"/>
    </location>
</feature>
<proteinExistence type="inferred from homology"/>
<reference evidence="8 9" key="1">
    <citation type="submission" date="2020-07" db="EMBL/GenBank/DDBJ databases">
        <title>Endozoicomonas sp. nov., isolated from sediment.</title>
        <authorList>
            <person name="Gu T."/>
        </authorList>
    </citation>
    <scope>NUCLEOTIDE SEQUENCE [LARGE SCALE GENOMIC DNA]</scope>
    <source>
        <strain evidence="8 9">SM1973</strain>
    </source>
</reference>
<dbReference type="NCBIfam" id="NF009438">
    <property type="entry name" value="PRK12797.1"/>
    <property type="match status" value="1"/>
</dbReference>
<evidence type="ECO:0000313" key="9">
    <source>
        <dbReference type="Proteomes" id="UP000569732"/>
    </source>
</evidence>
<comment type="similarity">
    <text evidence="2 7">Belongs to the FliP/MopC/SpaP family.</text>
</comment>
<dbReference type="Proteomes" id="UP000569732">
    <property type="component" value="Unassembled WGS sequence"/>
</dbReference>
<keyword evidence="5 7" id="KW-1133">Transmembrane helix</keyword>
<keyword evidence="6 7" id="KW-0472">Membrane</keyword>
<name>A0A853I9F2_9GAMM</name>
<evidence type="ECO:0000256" key="7">
    <source>
        <dbReference type="RuleBase" id="RU362070"/>
    </source>
</evidence>
<evidence type="ECO:0000256" key="6">
    <source>
        <dbReference type="ARBA" id="ARBA00023136"/>
    </source>
</evidence>
<comment type="caution">
    <text evidence="7">Lacks conserved residue(s) required for the propagation of feature annotation.</text>
</comment>
<feature type="transmembrane region" description="Helical" evidence="7">
    <location>
        <begin position="12"/>
        <end position="34"/>
    </location>
</feature>
<gene>
    <name evidence="8" type="primary">sctR</name>
    <name evidence="8" type="ORF">H0A36_09140</name>
</gene>
<evidence type="ECO:0000313" key="8">
    <source>
        <dbReference type="EMBL" id="NYZ66177.1"/>
    </source>
</evidence>
<dbReference type="RefSeq" id="WP_180568207.1">
    <property type="nucleotide sequence ID" value="NZ_JACCKB010000011.1"/>
</dbReference>
<dbReference type="EMBL" id="JACCKB010000011">
    <property type="protein sequence ID" value="NYZ66177.1"/>
    <property type="molecule type" value="Genomic_DNA"/>
</dbReference>
<dbReference type="GO" id="GO:0009306">
    <property type="term" value="P:protein secretion"/>
    <property type="evidence" value="ECO:0007669"/>
    <property type="project" value="UniProtKB-UniRule"/>
</dbReference>
<sequence>MNAAGFDPVTITLFLGGIALLPLLMVITTSFLKISVVLLMVRNAMGIQQIPPNMVVYGMALALTIFIMAPVIKQVGEHITELKTENVDKSTIVDSVLQASEPMKAFMLKQSSSDIQHTFLESAKQMWPSELVNSTKLDDFIILIPSFVVSELQKGFEIGFLIYVPFIVIDLIVSNILLALGMQMVAPMTVSLPLKVLLFVLVEGWNKLLQNLVLSYA</sequence>
<keyword evidence="9" id="KW-1185">Reference proteome</keyword>
<dbReference type="InterPro" id="IPR005773">
    <property type="entry name" value="T3SS_YscR-like"/>
</dbReference>
<dbReference type="InterPro" id="IPR005838">
    <property type="entry name" value="T3SS_IM_P"/>
</dbReference>
<dbReference type="PROSITE" id="PS01060">
    <property type="entry name" value="FLIP_1"/>
    <property type="match status" value="1"/>
</dbReference>
<accession>A0A853I9F2</accession>
<organism evidence="8 9">
    <name type="scientific">Spartinivicinus marinus</name>
    <dbReference type="NCBI Taxonomy" id="2994442"/>
    <lineage>
        <taxon>Bacteria</taxon>
        <taxon>Pseudomonadati</taxon>
        <taxon>Pseudomonadota</taxon>
        <taxon>Gammaproteobacteria</taxon>
        <taxon>Oceanospirillales</taxon>
        <taxon>Zooshikellaceae</taxon>
        <taxon>Spartinivicinus</taxon>
    </lineage>
</organism>
<keyword evidence="4 7" id="KW-0812">Transmembrane</keyword>
<evidence type="ECO:0000256" key="1">
    <source>
        <dbReference type="ARBA" id="ARBA00004651"/>
    </source>
</evidence>
<evidence type="ECO:0000256" key="5">
    <source>
        <dbReference type="ARBA" id="ARBA00022989"/>
    </source>
</evidence>
<dbReference type="Pfam" id="PF00813">
    <property type="entry name" value="FliP"/>
    <property type="match status" value="1"/>
</dbReference>
<dbReference type="NCBIfam" id="TIGR01102">
    <property type="entry name" value="yscR"/>
    <property type="match status" value="1"/>
</dbReference>